<name>A0A9P0CUN9_9CUCU</name>
<evidence type="ECO:0000256" key="1">
    <source>
        <dbReference type="SAM" id="Coils"/>
    </source>
</evidence>
<dbReference type="AlphaFoldDB" id="A0A9P0CUN9"/>
<dbReference type="Proteomes" id="UP001153636">
    <property type="component" value="Chromosome 2"/>
</dbReference>
<keyword evidence="4" id="KW-1185">Reference proteome</keyword>
<feature type="signal peptide" evidence="2">
    <location>
        <begin position="1"/>
        <end position="15"/>
    </location>
</feature>
<protein>
    <submittedName>
        <fullName evidence="3">Uncharacterized protein</fullName>
    </submittedName>
</protein>
<feature type="chain" id="PRO_5040300219" evidence="2">
    <location>
        <begin position="16"/>
        <end position="163"/>
    </location>
</feature>
<sequence>MLVIVFLVMLHKTVGHVVGNVETYPHLNSPTHSCKVYEDEIDFLRSKVTFCERARQNSINDCFKSQRKMEADLESSDSVCLKQHTTILKQKDLLTEKITSLAFENVQKTNEINEFTQAYEATEDEISRLNKLLKDSQHRLRKCRIAKKKLEVEIKQLKSMIKV</sequence>
<evidence type="ECO:0000313" key="3">
    <source>
        <dbReference type="EMBL" id="CAH1106180.1"/>
    </source>
</evidence>
<evidence type="ECO:0000313" key="4">
    <source>
        <dbReference type="Proteomes" id="UP001153636"/>
    </source>
</evidence>
<keyword evidence="1" id="KW-0175">Coiled coil</keyword>
<evidence type="ECO:0000256" key="2">
    <source>
        <dbReference type="SAM" id="SignalP"/>
    </source>
</evidence>
<proteinExistence type="predicted"/>
<gene>
    <name evidence="3" type="ORF">PSYICH_LOCUS6681</name>
</gene>
<keyword evidence="2" id="KW-0732">Signal</keyword>
<reference evidence="3" key="1">
    <citation type="submission" date="2022-01" db="EMBL/GenBank/DDBJ databases">
        <authorList>
            <person name="King R."/>
        </authorList>
    </citation>
    <scope>NUCLEOTIDE SEQUENCE</scope>
</reference>
<dbReference type="EMBL" id="OV651814">
    <property type="protein sequence ID" value="CAH1106180.1"/>
    <property type="molecule type" value="Genomic_DNA"/>
</dbReference>
<feature type="coiled-coil region" evidence="1">
    <location>
        <begin position="105"/>
        <end position="160"/>
    </location>
</feature>
<accession>A0A9P0CUN9</accession>
<organism evidence="3 4">
    <name type="scientific">Psylliodes chrysocephalus</name>
    <dbReference type="NCBI Taxonomy" id="3402493"/>
    <lineage>
        <taxon>Eukaryota</taxon>
        <taxon>Metazoa</taxon>
        <taxon>Ecdysozoa</taxon>
        <taxon>Arthropoda</taxon>
        <taxon>Hexapoda</taxon>
        <taxon>Insecta</taxon>
        <taxon>Pterygota</taxon>
        <taxon>Neoptera</taxon>
        <taxon>Endopterygota</taxon>
        <taxon>Coleoptera</taxon>
        <taxon>Polyphaga</taxon>
        <taxon>Cucujiformia</taxon>
        <taxon>Chrysomeloidea</taxon>
        <taxon>Chrysomelidae</taxon>
        <taxon>Galerucinae</taxon>
        <taxon>Alticini</taxon>
        <taxon>Psylliodes</taxon>
    </lineage>
</organism>